<organism evidence="1 2">
    <name type="scientific">Anabas testudineus</name>
    <name type="common">Climbing perch</name>
    <name type="synonym">Anthias testudineus</name>
    <dbReference type="NCBI Taxonomy" id="64144"/>
    <lineage>
        <taxon>Eukaryota</taxon>
        <taxon>Metazoa</taxon>
        <taxon>Chordata</taxon>
        <taxon>Craniata</taxon>
        <taxon>Vertebrata</taxon>
        <taxon>Euteleostomi</taxon>
        <taxon>Actinopterygii</taxon>
        <taxon>Neopterygii</taxon>
        <taxon>Teleostei</taxon>
        <taxon>Neoteleostei</taxon>
        <taxon>Acanthomorphata</taxon>
        <taxon>Anabantaria</taxon>
        <taxon>Anabantiformes</taxon>
        <taxon>Anabantoidei</taxon>
        <taxon>Anabantidae</taxon>
        <taxon>Anabas</taxon>
    </lineage>
</organism>
<dbReference type="Ensembl" id="ENSATET00000044761.1">
    <property type="protein sequence ID" value="ENSATEP00000043018.1"/>
    <property type="gene ID" value="ENSATEG00000029556.1"/>
</dbReference>
<proteinExistence type="predicted"/>
<accession>A0A7N6A9F5</accession>
<dbReference type="InParanoid" id="A0A7N6A9F5"/>
<dbReference type="Proteomes" id="UP000265040">
    <property type="component" value="Chromosome 6"/>
</dbReference>
<evidence type="ECO:0000313" key="1">
    <source>
        <dbReference type="Ensembl" id="ENSATEP00000043018.1"/>
    </source>
</evidence>
<name>A0A7N6A9F5_ANATE</name>
<evidence type="ECO:0000313" key="2">
    <source>
        <dbReference type="Proteomes" id="UP000265040"/>
    </source>
</evidence>
<reference evidence="1" key="1">
    <citation type="submission" date="2021-04" db="EMBL/GenBank/DDBJ databases">
        <authorList>
            <consortium name="Wellcome Sanger Institute Data Sharing"/>
        </authorList>
    </citation>
    <scope>NUCLEOTIDE SEQUENCE [LARGE SCALE GENOMIC DNA]</scope>
</reference>
<reference evidence="1" key="3">
    <citation type="submission" date="2025-09" db="UniProtKB">
        <authorList>
            <consortium name="Ensembl"/>
        </authorList>
    </citation>
    <scope>IDENTIFICATION</scope>
</reference>
<protein>
    <submittedName>
        <fullName evidence="1">Uncharacterized protein</fullName>
    </submittedName>
</protein>
<reference evidence="1" key="2">
    <citation type="submission" date="2025-08" db="UniProtKB">
        <authorList>
            <consortium name="Ensembl"/>
        </authorList>
    </citation>
    <scope>IDENTIFICATION</scope>
</reference>
<dbReference type="AlphaFoldDB" id="A0A7N6A9F5"/>
<sequence>PSFGGELYGPFNSIRFLQVLIITEHSSWSIDCNHKHKELHVCVCTRTRSHIHTHADTHTAALGLADHTVSPKTHTVQTFFLKF</sequence>
<keyword evidence="2" id="KW-1185">Reference proteome</keyword>